<gene>
    <name evidence="5" type="ORF">Rai3103_06470</name>
</gene>
<organism evidence="5 6">
    <name type="scientific">Raineyella fluvialis</name>
    <dbReference type="NCBI Taxonomy" id="2662261"/>
    <lineage>
        <taxon>Bacteria</taxon>
        <taxon>Bacillati</taxon>
        <taxon>Actinomycetota</taxon>
        <taxon>Actinomycetes</taxon>
        <taxon>Propionibacteriales</taxon>
        <taxon>Propionibacteriaceae</taxon>
        <taxon>Raineyella</taxon>
    </lineage>
</organism>
<evidence type="ECO:0000313" key="5">
    <source>
        <dbReference type="EMBL" id="QGF23365.1"/>
    </source>
</evidence>
<dbReference type="InterPro" id="IPR006034">
    <property type="entry name" value="Asparaginase/glutaminase-like"/>
</dbReference>
<proteinExistence type="predicted"/>
<evidence type="ECO:0000256" key="2">
    <source>
        <dbReference type="PIRSR" id="PIRSR001220-2"/>
    </source>
</evidence>
<dbReference type="InterPro" id="IPR037152">
    <property type="entry name" value="L-asparaginase_N_sf"/>
</dbReference>
<feature type="binding site" evidence="2">
    <location>
        <position position="59"/>
    </location>
    <ligand>
        <name>substrate</name>
    </ligand>
</feature>
<dbReference type="PROSITE" id="PS00917">
    <property type="entry name" value="ASN_GLN_ASE_2"/>
    <property type="match status" value="1"/>
</dbReference>
<dbReference type="PIRSF" id="PIRSF001220">
    <property type="entry name" value="L-ASNase_gatD"/>
    <property type="match status" value="1"/>
</dbReference>
<dbReference type="Proteomes" id="UP000386847">
    <property type="component" value="Chromosome"/>
</dbReference>
<dbReference type="InterPro" id="IPR027474">
    <property type="entry name" value="L-asparaginase_N"/>
</dbReference>
<accession>A0A5Q2FF80</accession>
<keyword evidence="6" id="KW-1185">Reference proteome</keyword>
<dbReference type="SUPFAM" id="SSF53774">
    <property type="entry name" value="Glutaminase/Asparaginase"/>
    <property type="match status" value="1"/>
</dbReference>
<dbReference type="InterPro" id="IPR036152">
    <property type="entry name" value="Asp/glu_Ase-like_sf"/>
</dbReference>
<dbReference type="InterPro" id="IPR027475">
    <property type="entry name" value="Asparaginase/glutaminase_AS2"/>
</dbReference>
<feature type="domain" description="L-asparaginase N-terminal" evidence="4">
    <location>
        <begin position="7"/>
        <end position="141"/>
    </location>
</feature>
<evidence type="ECO:0000256" key="3">
    <source>
        <dbReference type="PROSITE-ProRule" id="PRU10100"/>
    </source>
</evidence>
<dbReference type="Gene3D" id="3.40.50.1170">
    <property type="entry name" value="L-asparaginase, N-terminal domain"/>
    <property type="match status" value="1"/>
</dbReference>
<evidence type="ECO:0000313" key="6">
    <source>
        <dbReference type="Proteomes" id="UP000386847"/>
    </source>
</evidence>
<dbReference type="Pfam" id="PF00710">
    <property type="entry name" value="Asparaginase"/>
    <property type="match status" value="1"/>
</dbReference>
<feature type="active site" description="O-isoaspartyl threonine intermediate" evidence="1">
    <location>
        <position position="15"/>
    </location>
</feature>
<feature type="active site" evidence="3">
    <location>
        <position position="91"/>
    </location>
</feature>
<dbReference type="KEGG" id="rain:Rai3103_06470"/>
<reference evidence="5 6" key="1">
    <citation type="submission" date="2019-10" db="EMBL/GenBank/DDBJ databases">
        <title>Genomic analysis of Raineyella sp. CBA3103.</title>
        <authorList>
            <person name="Roh S.W."/>
        </authorList>
    </citation>
    <scope>NUCLEOTIDE SEQUENCE [LARGE SCALE GENOMIC DNA]</scope>
    <source>
        <strain evidence="5 6">CBA3103</strain>
    </source>
</reference>
<dbReference type="GO" id="GO:0004067">
    <property type="term" value="F:asparaginase activity"/>
    <property type="evidence" value="ECO:0007669"/>
    <property type="project" value="UniProtKB-UniRule"/>
</dbReference>
<feature type="binding site" evidence="2">
    <location>
        <begin position="91"/>
        <end position="92"/>
    </location>
    <ligand>
        <name>substrate</name>
    </ligand>
</feature>
<dbReference type="PRINTS" id="PR00139">
    <property type="entry name" value="ASNGLNASE"/>
</dbReference>
<sequence>MTERPLVAVASFGGTIAMAATGDDVGVLPEFGANDLIASVADLTASVRFVTEEVANVGSPSVHIDDVLNGLAWARQQVDAGARGVVMTHGTDTIEESAYLADLLWDREAPLVFTGAMRSPEEPGAEGPANLRAAISVALAPAPGGWARWS</sequence>
<protein>
    <recommendedName>
        <fullName evidence="4">L-asparaginase N-terminal domain-containing protein</fullName>
    </recommendedName>
</protein>
<dbReference type="PROSITE" id="PS51732">
    <property type="entry name" value="ASN_GLN_ASE_3"/>
    <property type="match status" value="1"/>
</dbReference>
<name>A0A5Q2FF80_9ACTN</name>
<evidence type="ECO:0000256" key="1">
    <source>
        <dbReference type="PIRSR" id="PIRSR001220-1"/>
    </source>
</evidence>
<dbReference type="AlphaFoldDB" id="A0A5Q2FF80"/>
<dbReference type="SMART" id="SM00870">
    <property type="entry name" value="Asparaginase"/>
    <property type="match status" value="1"/>
</dbReference>
<evidence type="ECO:0000259" key="4">
    <source>
        <dbReference type="Pfam" id="PF00710"/>
    </source>
</evidence>
<dbReference type="PIRSF" id="PIRSF500176">
    <property type="entry name" value="L_ASNase"/>
    <property type="match status" value="1"/>
</dbReference>
<dbReference type="EMBL" id="CP045725">
    <property type="protein sequence ID" value="QGF23365.1"/>
    <property type="molecule type" value="Genomic_DNA"/>
</dbReference>